<evidence type="ECO:0000256" key="6">
    <source>
        <dbReference type="SAM" id="Phobius"/>
    </source>
</evidence>
<organism evidence="8 9">
    <name type="scientific">Prosthecodimorpha staleyi</name>
    <dbReference type="NCBI Taxonomy" id="2840188"/>
    <lineage>
        <taxon>Bacteria</taxon>
        <taxon>Pseudomonadati</taxon>
        <taxon>Pseudomonadota</taxon>
        <taxon>Alphaproteobacteria</taxon>
        <taxon>Hyphomicrobiales</taxon>
        <taxon>Ancalomicrobiaceae</taxon>
        <taxon>Prosthecodimorpha</taxon>
    </lineage>
</organism>
<protein>
    <submittedName>
        <fullName evidence="8">Tim44/TimA family putative adaptor protein</fullName>
    </submittedName>
</protein>
<dbReference type="AlphaFoldDB" id="A0A947D792"/>
<comment type="caution">
    <text evidence="8">The sequence shown here is derived from an EMBL/GenBank/DDBJ whole genome shotgun (WGS) entry which is preliminary data.</text>
</comment>
<feature type="compositionally biased region" description="Low complexity" evidence="5">
    <location>
        <begin position="66"/>
        <end position="80"/>
    </location>
</feature>
<dbReference type="InterPro" id="IPR039544">
    <property type="entry name" value="Tim44-like"/>
</dbReference>
<gene>
    <name evidence="8" type="ORF">KL771_15365</name>
</gene>
<name>A0A947D792_9HYPH</name>
<evidence type="ECO:0000313" key="8">
    <source>
        <dbReference type="EMBL" id="MBT9290846.1"/>
    </source>
</evidence>
<dbReference type="PIRSF" id="PIRSF031890">
    <property type="entry name" value="UCP031890_transporter_Tim44"/>
    <property type="match status" value="1"/>
</dbReference>
<evidence type="ECO:0000256" key="4">
    <source>
        <dbReference type="ARBA" id="ARBA00023136"/>
    </source>
</evidence>
<keyword evidence="6" id="KW-0812">Transmembrane</keyword>
<dbReference type="Gene3D" id="3.10.450.240">
    <property type="match status" value="1"/>
</dbReference>
<keyword evidence="3" id="KW-0809">Transit peptide</keyword>
<reference evidence="8 9" key="1">
    <citation type="submission" date="2021-06" db="EMBL/GenBank/DDBJ databases">
        <authorList>
            <person name="Grouzdev D.S."/>
            <person name="Koziaeva V."/>
        </authorList>
    </citation>
    <scope>NUCLEOTIDE SEQUENCE [LARGE SCALE GENOMIC DNA]</scope>
    <source>
        <strain evidence="8 9">22</strain>
    </source>
</reference>
<dbReference type="PANTHER" id="PTHR10721:SF1">
    <property type="entry name" value="MITOCHONDRIAL IMPORT INNER MEMBRANE TRANSLOCASE SUBUNIT TIM44"/>
    <property type="match status" value="1"/>
</dbReference>
<evidence type="ECO:0000256" key="3">
    <source>
        <dbReference type="ARBA" id="ARBA00022946"/>
    </source>
</evidence>
<dbReference type="GO" id="GO:0030150">
    <property type="term" value="P:protein import into mitochondrial matrix"/>
    <property type="evidence" value="ECO:0007669"/>
    <property type="project" value="TreeGrafter"/>
</dbReference>
<evidence type="ECO:0000259" key="7">
    <source>
        <dbReference type="SMART" id="SM00978"/>
    </source>
</evidence>
<feature type="region of interest" description="Disordered" evidence="5">
    <location>
        <begin position="30"/>
        <end position="80"/>
    </location>
</feature>
<evidence type="ECO:0000313" key="9">
    <source>
        <dbReference type="Proteomes" id="UP000766595"/>
    </source>
</evidence>
<proteinExistence type="inferred from homology"/>
<feature type="compositionally biased region" description="Basic and acidic residues" evidence="5">
    <location>
        <begin position="31"/>
        <end position="54"/>
    </location>
</feature>
<accession>A0A947D792</accession>
<dbReference type="EMBL" id="JAHHZF010000007">
    <property type="protein sequence ID" value="MBT9290846.1"/>
    <property type="molecule type" value="Genomic_DNA"/>
</dbReference>
<sequence length="232" mass="25333">MGQILDFYNIIFLVLAVVVFLRLRSVLGRKTGSERPPVDPYQGRDRPEVGDRDNVIPMPPRGAPGSGPEPVGETGEPVPEGSALDRALRAVMAADRTFEPNHFLAGARAAYEMIVTGFATGDRKALRPLLSKEVFDGFSAAIQDRESRGEKVETTFVGIDKAEIVEAGMRANFVQITVRFVSQLITVTRNAQGDVIDGDPTKVSDLVDIWTFERNAGSADPNWYLVATKTPD</sequence>
<dbReference type="Proteomes" id="UP000766595">
    <property type="component" value="Unassembled WGS sequence"/>
</dbReference>
<evidence type="ECO:0000256" key="2">
    <source>
        <dbReference type="ARBA" id="ARBA00009597"/>
    </source>
</evidence>
<evidence type="ECO:0000256" key="5">
    <source>
        <dbReference type="SAM" id="MobiDB-lite"/>
    </source>
</evidence>
<keyword evidence="9" id="KW-1185">Reference proteome</keyword>
<dbReference type="InterPro" id="IPR032710">
    <property type="entry name" value="NTF2-like_dom_sf"/>
</dbReference>
<dbReference type="PANTHER" id="PTHR10721">
    <property type="entry name" value="MITOCHONDRIAL IMPORT INNER MEMBRANE TRANSLOCASE SUBUNIT TIM44"/>
    <property type="match status" value="1"/>
</dbReference>
<dbReference type="GO" id="GO:0016020">
    <property type="term" value="C:membrane"/>
    <property type="evidence" value="ECO:0007669"/>
    <property type="project" value="UniProtKB-SubCell"/>
</dbReference>
<comment type="similarity">
    <text evidence="2">Belongs to the Tim44 family.</text>
</comment>
<dbReference type="InterPro" id="IPR016985">
    <property type="entry name" value="UCP031890_Tim44-rel"/>
</dbReference>
<evidence type="ECO:0000256" key="1">
    <source>
        <dbReference type="ARBA" id="ARBA00004370"/>
    </source>
</evidence>
<dbReference type="Pfam" id="PF04280">
    <property type="entry name" value="Tim44"/>
    <property type="match status" value="1"/>
</dbReference>
<comment type="subcellular location">
    <subcellularLocation>
        <location evidence="1">Membrane</location>
    </subcellularLocation>
</comment>
<dbReference type="GO" id="GO:0051087">
    <property type="term" value="F:protein-folding chaperone binding"/>
    <property type="evidence" value="ECO:0007669"/>
    <property type="project" value="TreeGrafter"/>
</dbReference>
<dbReference type="InterPro" id="IPR007379">
    <property type="entry name" value="Tim44-like_dom"/>
</dbReference>
<feature type="domain" description="Tim44-like" evidence="7">
    <location>
        <begin position="84"/>
        <end position="230"/>
    </location>
</feature>
<keyword evidence="4 6" id="KW-0472">Membrane</keyword>
<dbReference type="SUPFAM" id="SSF54427">
    <property type="entry name" value="NTF2-like"/>
    <property type="match status" value="1"/>
</dbReference>
<dbReference type="SMART" id="SM00978">
    <property type="entry name" value="Tim44"/>
    <property type="match status" value="1"/>
</dbReference>
<dbReference type="NCBIfam" id="NF033779">
    <property type="entry name" value="Tim44_TimA_adap"/>
    <property type="match status" value="1"/>
</dbReference>
<keyword evidence="6" id="KW-1133">Transmembrane helix</keyword>
<feature type="transmembrane region" description="Helical" evidence="6">
    <location>
        <begin position="6"/>
        <end position="23"/>
    </location>
</feature>